<dbReference type="GO" id="GO:0016020">
    <property type="term" value="C:membrane"/>
    <property type="evidence" value="ECO:0007669"/>
    <property type="project" value="UniProtKB-SubCell"/>
</dbReference>
<feature type="transmembrane region" description="Helical" evidence="7">
    <location>
        <begin position="109"/>
        <end position="127"/>
    </location>
</feature>
<proteinExistence type="inferred from homology"/>
<dbReference type="PROSITE" id="PS01214">
    <property type="entry name" value="UPF0016"/>
    <property type="match status" value="1"/>
</dbReference>
<gene>
    <name evidence="8" type="primary">Tmem165-L3</name>
    <name evidence="8" type="ORF">Hamer_G024032</name>
</gene>
<dbReference type="GO" id="GO:0032472">
    <property type="term" value="P:Golgi calcium ion transport"/>
    <property type="evidence" value="ECO:0007669"/>
    <property type="project" value="TreeGrafter"/>
</dbReference>
<keyword evidence="3 7" id="KW-0812">Transmembrane</keyword>
<comment type="similarity">
    <text evidence="2">Belongs to the GDT1 family.</text>
</comment>
<dbReference type="GO" id="GO:0032468">
    <property type="term" value="P:Golgi calcium ion homeostasis"/>
    <property type="evidence" value="ECO:0007669"/>
    <property type="project" value="TreeGrafter"/>
</dbReference>
<keyword evidence="5 7" id="KW-0472">Membrane</keyword>
<dbReference type="Proteomes" id="UP000747542">
    <property type="component" value="Unassembled WGS sequence"/>
</dbReference>
<dbReference type="Pfam" id="PF01169">
    <property type="entry name" value="GDT1"/>
    <property type="match status" value="2"/>
</dbReference>
<feature type="transmembrane region" description="Helical" evidence="7">
    <location>
        <begin position="147"/>
        <end position="169"/>
    </location>
</feature>
<organism evidence="8 9">
    <name type="scientific">Homarus americanus</name>
    <name type="common">American lobster</name>
    <dbReference type="NCBI Taxonomy" id="6706"/>
    <lineage>
        <taxon>Eukaryota</taxon>
        <taxon>Metazoa</taxon>
        <taxon>Ecdysozoa</taxon>
        <taxon>Arthropoda</taxon>
        <taxon>Crustacea</taxon>
        <taxon>Multicrustacea</taxon>
        <taxon>Malacostraca</taxon>
        <taxon>Eumalacostraca</taxon>
        <taxon>Eucarida</taxon>
        <taxon>Decapoda</taxon>
        <taxon>Pleocyemata</taxon>
        <taxon>Astacidea</taxon>
        <taxon>Nephropoidea</taxon>
        <taxon>Nephropidae</taxon>
        <taxon>Homarus</taxon>
    </lineage>
</organism>
<name>A0A8J5T833_HOMAM</name>
<evidence type="ECO:0000256" key="1">
    <source>
        <dbReference type="ARBA" id="ARBA00004141"/>
    </source>
</evidence>
<reference evidence="8" key="1">
    <citation type="journal article" date="2021" name="Sci. Adv.">
        <title>The American lobster genome reveals insights on longevity, neural, and immune adaptations.</title>
        <authorList>
            <person name="Polinski J.M."/>
            <person name="Zimin A.V."/>
            <person name="Clark K.F."/>
            <person name="Kohn A.B."/>
            <person name="Sadowski N."/>
            <person name="Timp W."/>
            <person name="Ptitsyn A."/>
            <person name="Khanna P."/>
            <person name="Romanova D.Y."/>
            <person name="Williams P."/>
            <person name="Greenwood S.J."/>
            <person name="Moroz L.L."/>
            <person name="Walt D.R."/>
            <person name="Bodnar A.G."/>
        </authorList>
    </citation>
    <scope>NUCLEOTIDE SEQUENCE</scope>
    <source>
        <strain evidence="8">GMGI-L3</strain>
    </source>
</reference>
<evidence type="ECO:0000256" key="4">
    <source>
        <dbReference type="ARBA" id="ARBA00022989"/>
    </source>
</evidence>
<dbReference type="GO" id="GO:0015085">
    <property type="term" value="F:calcium ion transmembrane transporter activity"/>
    <property type="evidence" value="ECO:0007669"/>
    <property type="project" value="TreeGrafter"/>
</dbReference>
<feature type="non-terminal residue" evidence="8">
    <location>
        <position position="1"/>
    </location>
</feature>
<keyword evidence="9" id="KW-1185">Reference proteome</keyword>
<keyword evidence="4 7" id="KW-1133">Transmembrane helix</keyword>
<evidence type="ECO:0000256" key="7">
    <source>
        <dbReference type="SAM" id="Phobius"/>
    </source>
</evidence>
<evidence type="ECO:0000256" key="6">
    <source>
        <dbReference type="SAM" id="MobiDB-lite"/>
    </source>
</evidence>
<comment type="caution">
    <text evidence="8">The sequence shown here is derived from an EMBL/GenBank/DDBJ whole genome shotgun (WGS) entry which is preliminary data.</text>
</comment>
<dbReference type="InterPro" id="IPR001727">
    <property type="entry name" value="GDT1-like"/>
</dbReference>
<protein>
    <submittedName>
        <fullName evidence="8">Transmembrane protein 165-like 3</fullName>
    </submittedName>
</protein>
<accession>A0A8J5T833</accession>
<feature type="transmembrane region" description="Helical" evidence="7">
    <location>
        <begin position="40"/>
        <end position="57"/>
    </location>
</feature>
<feature type="compositionally biased region" description="Basic and acidic residues" evidence="6">
    <location>
        <begin position="305"/>
        <end position="316"/>
    </location>
</feature>
<dbReference type="GO" id="GO:0005794">
    <property type="term" value="C:Golgi apparatus"/>
    <property type="evidence" value="ECO:0007669"/>
    <property type="project" value="TreeGrafter"/>
</dbReference>
<feature type="compositionally biased region" description="Basic and acidic residues" evidence="6">
    <location>
        <begin position="213"/>
        <end position="227"/>
    </location>
</feature>
<dbReference type="EMBL" id="JAHLQT010009989">
    <property type="protein sequence ID" value="KAG7173341.1"/>
    <property type="molecule type" value="Genomic_DNA"/>
</dbReference>
<evidence type="ECO:0000313" key="9">
    <source>
        <dbReference type="Proteomes" id="UP000747542"/>
    </source>
</evidence>
<sequence>MKWCGVEDSVVQGCDSLVYAALTLLSLFSLTVARTMSHMVWMVTLATLALCAGWSDLNSLGEDPSLMRDREQALFKEEVDSGVGVHIATDDRSSNSSLDKENKTEVSDISFLNAFVAALSMIVVTELGDKTFFIAAIMAMNHPRITVFSGAVFALSAMHIISALFGYVITWIPRLYTFYASSALFAIFGLKMLYEAWKMKPNEGQEELEEVQSDIRRREDDHRREPAEEVSVAYTPNSQDGSEVIFQRETVEESGTGTRRVGRSTEEGGTGTRRVGRSAEEDGTGTRRVGRSTEEGGTGTRRVGRSTEEGETETRQGDGSTEDTEVETLRGGSIERLFAVHSRVFLQSFTMTFLAEWGDRSQIGTVVMAARENVYGVIVGGLLGHILCTGLAVVGGRLIAAKISVRT</sequence>
<dbReference type="AlphaFoldDB" id="A0A8J5T833"/>
<feature type="region of interest" description="Disordered" evidence="6">
    <location>
        <begin position="205"/>
        <end position="326"/>
    </location>
</feature>
<evidence type="ECO:0000256" key="2">
    <source>
        <dbReference type="ARBA" id="ARBA00009190"/>
    </source>
</evidence>
<dbReference type="InterPro" id="IPR049555">
    <property type="entry name" value="GDT1-like_CS"/>
</dbReference>
<evidence type="ECO:0000256" key="5">
    <source>
        <dbReference type="ARBA" id="ARBA00023136"/>
    </source>
</evidence>
<feature type="transmembrane region" description="Helical" evidence="7">
    <location>
        <begin position="175"/>
        <end position="194"/>
    </location>
</feature>
<dbReference type="GO" id="GO:0005384">
    <property type="term" value="F:manganese ion transmembrane transporter activity"/>
    <property type="evidence" value="ECO:0007669"/>
    <property type="project" value="TreeGrafter"/>
</dbReference>
<comment type="subcellular location">
    <subcellularLocation>
        <location evidence="1">Membrane</location>
        <topology evidence="1">Multi-pass membrane protein</topology>
    </subcellularLocation>
</comment>
<feature type="transmembrane region" description="Helical" evidence="7">
    <location>
        <begin position="375"/>
        <end position="400"/>
    </location>
</feature>
<evidence type="ECO:0000313" key="8">
    <source>
        <dbReference type="EMBL" id="KAG7173341.1"/>
    </source>
</evidence>
<dbReference type="PANTHER" id="PTHR12608:SF1">
    <property type="entry name" value="TRANSMEMBRANE PROTEIN 165"/>
    <property type="match status" value="1"/>
</dbReference>
<evidence type="ECO:0000256" key="3">
    <source>
        <dbReference type="ARBA" id="ARBA00022692"/>
    </source>
</evidence>
<dbReference type="PANTHER" id="PTHR12608">
    <property type="entry name" value="TRANSMEMBRANE PROTEIN HTP-1 RELATED"/>
    <property type="match status" value="1"/>
</dbReference>
<feature type="transmembrane region" description="Helical" evidence="7">
    <location>
        <begin position="16"/>
        <end position="33"/>
    </location>
</feature>